<proteinExistence type="predicted"/>
<gene>
    <name evidence="2" type="ORF">TREES_T100021816</name>
</gene>
<dbReference type="AlphaFoldDB" id="L9JDM7"/>
<feature type="compositionally biased region" description="Polar residues" evidence="1">
    <location>
        <begin position="30"/>
        <end position="42"/>
    </location>
</feature>
<feature type="compositionally biased region" description="Low complexity" evidence="1">
    <location>
        <begin position="53"/>
        <end position="68"/>
    </location>
</feature>
<feature type="region of interest" description="Disordered" evidence="1">
    <location>
        <begin position="1"/>
        <end position="84"/>
    </location>
</feature>
<name>L9JDM7_TUPCH</name>
<reference evidence="3" key="1">
    <citation type="submission" date="2012-07" db="EMBL/GenBank/DDBJ databases">
        <title>Genome of the Chinese tree shrew, a rising model animal genetically related to primates.</title>
        <authorList>
            <person name="Zhang G."/>
            <person name="Fan Y."/>
            <person name="Yao Y."/>
            <person name="Huang Z."/>
        </authorList>
    </citation>
    <scope>NUCLEOTIDE SEQUENCE [LARGE SCALE GENOMIC DNA]</scope>
</reference>
<reference evidence="3" key="2">
    <citation type="journal article" date="2013" name="Nat. Commun.">
        <title>Genome of the Chinese tree shrew.</title>
        <authorList>
            <person name="Fan Y."/>
            <person name="Huang Z.Y."/>
            <person name="Cao C.C."/>
            <person name="Chen C.S."/>
            <person name="Chen Y.X."/>
            <person name="Fan D.D."/>
            <person name="He J."/>
            <person name="Hou H.L."/>
            <person name="Hu L."/>
            <person name="Hu X.T."/>
            <person name="Jiang X.T."/>
            <person name="Lai R."/>
            <person name="Lang Y.S."/>
            <person name="Liang B."/>
            <person name="Liao S.G."/>
            <person name="Mu D."/>
            <person name="Ma Y.Y."/>
            <person name="Niu Y.Y."/>
            <person name="Sun X.Q."/>
            <person name="Xia J.Q."/>
            <person name="Xiao J."/>
            <person name="Xiong Z.Q."/>
            <person name="Xu L."/>
            <person name="Yang L."/>
            <person name="Zhang Y."/>
            <person name="Zhao W."/>
            <person name="Zhao X.D."/>
            <person name="Zheng Y.T."/>
            <person name="Zhou J.M."/>
            <person name="Zhu Y.B."/>
            <person name="Zhang G.J."/>
            <person name="Wang J."/>
            <person name="Yao Y.G."/>
        </authorList>
    </citation>
    <scope>NUCLEOTIDE SEQUENCE [LARGE SCALE GENOMIC DNA]</scope>
</reference>
<evidence type="ECO:0000313" key="2">
    <source>
        <dbReference type="EMBL" id="ELW48424.1"/>
    </source>
</evidence>
<accession>L9JDM7</accession>
<dbReference type="Proteomes" id="UP000011518">
    <property type="component" value="Unassembled WGS sequence"/>
</dbReference>
<feature type="compositionally biased region" description="Polar residues" evidence="1">
    <location>
        <begin position="1"/>
        <end position="16"/>
    </location>
</feature>
<protein>
    <submittedName>
        <fullName evidence="2">Uncharacterized protein</fullName>
    </submittedName>
</protein>
<dbReference type="EMBL" id="KB321054">
    <property type="protein sequence ID" value="ELW48424.1"/>
    <property type="molecule type" value="Genomic_DNA"/>
</dbReference>
<organism evidence="2 3">
    <name type="scientific">Tupaia chinensis</name>
    <name type="common">Chinese tree shrew</name>
    <name type="synonym">Tupaia belangeri chinensis</name>
    <dbReference type="NCBI Taxonomy" id="246437"/>
    <lineage>
        <taxon>Eukaryota</taxon>
        <taxon>Metazoa</taxon>
        <taxon>Chordata</taxon>
        <taxon>Craniata</taxon>
        <taxon>Vertebrata</taxon>
        <taxon>Euteleostomi</taxon>
        <taxon>Mammalia</taxon>
        <taxon>Eutheria</taxon>
        <taxon>Euarchontoglires</taxon>
        <taxon>Scandentia</taxon>
        <taxon>Tupaiidae</taxon>
        <taxon>Tupaia</taxon>
    </lineage>
</organism>
<sequence>MACSSHQQLDATSWKSRSQRFKQILAAQKPQRTQSGTGTVMTPTAAPRQPGKLSFPLLSLPPFRFQRPSLAAPPEKSPEPRAVA</sequence>
<evidence type="ECO:0000256" key="1">
    <source>
        <dbReference type="SAM" id="MobiDB-lite"/>
    </source>
</evidence>
<dbReference type="InParanoid" id="L9JDM7"/>
<evidence type="ECO:0000313" key="3">
    <source>
        <dbReference type="Proteomes" id="UP000011518"/>
    </source>
</evidence>
<keyword evidence="3" id="KW-1185">Reference proteome</keyword>